<dbReference type="InterPro" id="IPR005925">
    <property type="entry name" value="Agmatinase-rel"/>
</dbReference>
<feature type="compositionally biased region" description="Gly residues" evidence="4">
    <location>
        <begin position="314"/>
        <end position="329"/>
    </location>
</feature>
<feature type="transmembrane region" description="Helical" evidence="5">
    <location>
        <begin position="1618"/>
        <end position="1639"/>
    </location>
</feature>
<dbReference type="SMART" id="SM01349">
    <property type="entry name" value="TOG"/>
    <property type="match status" value="1"/>
</dbReference>
<dbReference type="PANTHER" id="PTHR13371:SF0">
    <property type="entry name" value="CENTROSOMAL PROTEIN OF 104 KDA"/>
    <property type="match status" value="1"/>
</dbReference>
<keyword evidence="2" id="KW-0479">Metal-binding</keyword>
<dbReference type="InterPro" id="IPR048738">
    <property type="entry name" value="CEP104_Znf"/>
</dbReference>
<dbReference type="Pfam" id="PF00491">
    <property type="entry name" value="Arginase"/>
    <property type="match status" value="1"/>
</dbReference>
<name>A0A813HFH6_POLGL</name>
<dbReference type="PROSITE" id="PS01053">
    <property type="entry name" value="ARGINASE_1"/>
    <property type="match status" value="1"/>
</dbReference>
<dbReference type="Proteomes" id="UP000654075">
    <property type="component" value="Unassembled WGS sequence"/>
</dbReference>
<feature type="transmembrane region" description="Helical" evidence="5">
    <location>
        <begin position="1699"/>
        <end position="1720"/>
    </location>
</feature>
<dbReference type="NCBIfam" id="TIGR01230">
    <property type="entry name" value="agmatinase"/>
    <property type="match status" value="1"/>
</dbReference>
<dbReference type="PRINTS" id="PR00116">
    <property type="entry name" value="ARGINASE"/>
</dbReference>
<dbReference type="InterPro" id="IPR016024">
    <property type="entry name" value="ARM-type_fold"/>
</dbReference>
<feature type="transmembrane region" description="Helical" evidence="5">
    <location>
        <begin position="1659"/>
        <end position="1687"/>
    </location>
</feature>
<dbReference type="SUPFAM" id="SSF52768">
    <property type="entry name" value="Arginase/deacetylase"/>
    <property type="match status" value="1"/>
</dbReference>
<dbReference type="InterPro" id="IPR020855">
    <property type="entry name" value="Ureohydrolase_Mn_BS"/>
</dbReference>
<feature type="region of interest" description="Disordered" evidence="4">
    <location>
        <begin position="766"/>
        <end position="822"/>
    </location>
</feature>
<evidence type="ECO:0000259" key="6">
    <source>
        <dbReference type="SMART" id="SM01349"/>
    </source>
</evidence>
<keyword evidence="8" id="KW-1185">Reference proteome</keyword>
<keyword evidence="3" id="KW-0378">Hydrolase</keyword>
<dbReference type="InterPro" id="IPR008979">
    <property type="entry name" value="Galactose-bd-like_sf"/>
</dbReference>
<feature type="transmembrane region" description="Helical" evidence="5">
    <location>
        <begin position="1490"/>
        <end position="1511"/>
    </location>
</feature>
<reference evidence="7" key="1">
    <citation type="submission" date="2021-02" db="EMBL/GenBank/DDBJ databases">
        <authorList>
            <person name="Dougan E. K."/>
            <person name="Rhodes N."/>
            <person name="Thang M."/>
            <person name="Chan C."/>
        </authorList>
    </citation>
    <scope>NUCLEOTIDE SEQUENCE</scope>
</reference>
<proteinExistence type="inferred from homology"/>
<feature type="compositionally biased region" description="Acidic residues" evidence="4">
    <location>
        <begin position="805"/>
        <end position="822"/>
    </location>
</feature>
<protein>
    <recommendedName>
        <fullName evidence="6">TOG domain-containing protein</fullName>
    </recommendedName>
</protein>
<dbReference type="Gene3D" id="3.40.800.10">
    <property type="entry name" value="Ureohydrolase domain"/>
    <property type="match status" value="1"/>
</dbReference>
<evidence type="ECO:0000256" key="5">
    <source>
        <dbReference type="SAM" id="Phobius"/>
    </source>
</evidence>
<dbReference type="EMBL" id="CAJNNV010031442">
    <property type="protein sequence ID" value="CAE8636240.1"/>
    <property type="molecule type" value="Genomic_DNA"/>
</dbReference>
<evidence type="ECO:0000256" key="1">
    <source>
        <dbReference type="ARBA" id="ARBA00009227"/>
    </source>
</evidence>
<feature type="region of interest" description="Disordered" evidence="4">
    <location>
        <begin position="295"/>
        <end position="510"/>
    </location>
</feature>
<evidence type="ECO:0000313" key="8">
    <source>
        <dbReference type="Proteomes" id="UP000654075"/>
    </source>
</evidence>
<dbReference type="InterPro" id="IPR006035">
    <property type="entry name" value="Ureohydrolase"/>
</dbReference>
<comment type="caution">
    <text evidence="7">The sequence shown here is derived from an EMBL/GenBank/DDBJ whole genome shotgun (WGS) entry which is preliminary data.</text>
</comment>
<dbReference type="InterPro" id="IPR048739">
    <property type="entry name" value="CEP104_N"/>
</dbReference>
<dbReference type="GO" id="GO:0016813">
    <property type="term" value="F:hydrolase activity, acting on carbon-nitrogen (but not peptide) bonds, in linear amidines"/>
    <property type="evidence" value="ECO:0007669"/>
    <property type="project" value="InterPro"/>
</dbReference>
<evidence type="ECO:0000256" key="3">
    <source>
        <dbReference type="ARBA" id="ARBA00022801"/>
    </source>
</evidence>
<feature type="domain" description="TOG" evidence="6">
    <location>
        <begin position="506"/>
        <end position="768"/>
    </location>
</feature>
<dbReference type="GO" id="GO:0005929">
    <property type="term" value="C:cilium"/>
    <property type="evidence" value="ECO:0007669"/>
    <property type="project" value="TreeGrafter"/>
</dbReference>
<dbReference type="SUPFAM" id="SSF48371">
    <property type="entry name" value="ARM repeat"/>
    <property type="match status" value="1"/>
</dbReference>
<gene>
    <name evidence="7" type="ORF">PGLA1383_LOCUS51738</name>
</gene>
<dbReference type="InterPro" id="IPR011989">
    <property type="entry name" value="ARM-like"/>
</dbReference>
<dbReference type="PANTHER" id="PTHR13371">
    <property type="entry name" value="GLYCINE-, GLUTAMATE-, THIENYLCYCLOHEXYLPIPERIDINE-BINDING PROTEIN"/>
    <property type="match status" value="1"/>
</dbReference>
<comment type="similarity">
    <text evidence="1">Belongs to the arginase family. Agmatinase subfamily.</text>
</comment>
<keyword evidence="5" id="KW-0812">Transmembrane</keyword>
<sequence>MSASARLKYKIVKCTSEDPEFPVSELLTHSSQTKGWQTARFCDFPQEIGLQFETPVHLRQVQFLSHQSKIATKIELFTALPVSGQEQRYEAVTFKRLGYLSLDSNERSQFQARELKSVYVDVSAQFIRILLHKCHVNRYNIVNQVGLIALNCLGEVLGPDLAIGPPPPNPALARGPVANGGPYQPQMQPQPQPQLLPPPQQQQHHPSAEAAADEMRYDAHTLERIRSLSNAKVRAVDAEDYEEAKRCKEMLGRLRQTGLLLRELEDRKRLAVQSEDFDAAKALKVEIERLRVAIERPEQLQPPPNRSSSHPSAGIGGRPPSGGSSGSGRGVPDWAGQNGAQMSAPRGGHQPAMAPSPSGGAGRMPWEEQGQAPDQGGAGPAFSSKRSPSPFGQSPMGAHGAPPSPSLPGETPNDLHSEDASRGAPPRARREGAASPPLPANGGARVARSPPLSAMGGGANGGAGQYGGFDGPSEQPPEQPSGGREGGGAGFTAENHPLKGVPNVEDLAQPEPLNSNFQKEAITCRLRFGEYLTSCVYSKSWNLRDAALQKMTLDLQNEVMSKKDPTRLLACYSQVLKRMIPDKNVQVFLSGASLQQAMCQRLLGRASHLRKAEVQAALDSLMPLLVERLGDSNARVDHAARDAHMDFARCAVVGTPFVAQFLLRPPKKKTVLPKVLVSRLQLLATLVTEAGVQPDSKEGLPLDQTVQLAMEWFKHASSEVRESAVKLVAACYAAVGLPRVEKYLADVRGAQKEIFMDEFRLVDEGEGLGAGNNDGIGSLPSPQKPPARRHEAPGGRRAASSSVPEEPDEPDEAEGSGQAEDDTCQFCGHHDPAFTQEGMDVHYWRECPMLTQCRFCQQVIEICTLATHLSQECEAGADAQAEAQDMLPDHCPFCKANVGALGEERHWRDHLLAAGCAGNPRDQYRQGLLENEQTQAPRISHFLHDAALRELCESSVAKAREGGERQPTPKSVRWELRLPTGSMRRLERIAAHVHGNGEKPLWVDLMDSGIDRVERPRGGACRCTADKWRFVCRCFPCLEHVGRAHDFDWSPELVPPTSCSGATGQLRQPYVLAPLATASGDSGKRLPAQPPGEELRAERTAAGLTRLASLDGRVLGMVSPSAHPRFTGIATFARLPQLEELRAWRLAKGWQALEGREEEVDIAIMGVPFDSGCSFRPGARFGPEAIRANSRLIRPYMIATGQRPLLEQQVVDVGDVDATPFGIDRAQEQILQACREKLKLARRLVLLGGDHTLSYPAIKAAAEKFGPVVLIHFDSHLDTFPPIFDQDVWHGSPFRKCWEEDLLAKDGSTHIGIRATTYSEHDFRESEAMGMATLTAEDVFERGVKECVQVVRDRHKLAGGNAPVYLSIDIDVLDPSVAPGTGTPEFGGLLAMQLLQFVRGLKGLPIVGADVVEVAPAYDHAGITAMAAASIILEEIALMSSVPSLRAGSVNTRFITVDAFQNCGDPGSHFIAKPGYLSEKEQVHRSVAKANVHFCASLTWGCAMIVSNVVLVPLDRTIYGTEVSIGGGQRLFQRPFFLEENGNRQFLADLGCLLQAPRSSVVRSLRELAYFWRRHVGSCFNRGVCLNSLGDAAGGYGPHFWYALEFVVTERLLADHELSAFMSVGVMGLWGALGFVFLLTPSAPETYAPLWHEDLGESLAGLVSSPSLICAVTLLFLALVVFNAAAFKTTQHLSALTRVILGSLVSPLVWCLGLSLAVLLGENAGAGERLSIWSSLQLVGFLLILGGTLVYNALGPFRGRVGPTVGAASVGVSLVEAVPQRILASADGWDALFARHADADCINIGIFFLRSSSRTAVWMSQFLAWYHDHPFEIDQRGLHVFLRIPSKQMQIAYPPEDLVQLRGGVLEDVNEVVIGDVKWAGILPRMLIFHWCHRPLALKEQEINAAYDAADVLQPHGLPLSLALSLAHTAAPDSAWHKVLNFRVILESYQSATPPERTACW</sequence>
<feature type="region of interest" description="Disordered" evidence="4">
    <location>
        <begin position="167"/>
        <end position="213"/>
    </location>
</feature>
<feature type="compositionally biased region" description="Gly residues" evidence="4">
    <location>
        <begin position="455"/>
        <end position="470"/>
    </location>
</feature>
<evidence type="ECO:0000256" key="4">
    <source>
        <dbReference type="SAM" id="MobiDB-lite"/>
    </source>
</evidence>
<evidence type="ECO:0000256" key="2">
    <source>
        <dbReference type="ARBA" id="ARBA00022723"/>
    </source>
</evidence>
<dbReference type="Gene3D" id="2.60.120.260">
    <property type="entry name" value="Galactose-binding domain-like"/>
    <property type="match status" value="1"/>
</dbReference>
<dbReference type="Pfam" id="PF21038">
    <property type="entry name" value="CEP104_N"/>
    <property type="match status" value="1"/>
</dbReference>
<evidence type="ECO:0000313" key="7">
    <source>
        <dbReference type="EMBL" id="CAE8636240.1"/>
    </source>
</evidence>
<dbReference type="SUPFAM" id="SSF49785">
    <property type="entry name" value="Galactose-binding domain-like"/>
    <property type="match status" value="1"/>
</dbReference>
<feature type="transmembrane region" description="Helical" evidence="5">
    <location>
        <begin position="1732"/>
        <end position="1754"/>
    </location>
</feature>
<dbReference type="GO" id="GO:0046872">
    <property type="term" value="F:metal ion binding"/>
    <property type="evidence" value="ECO:0007669"/>
    <property type="project" value="UniProtKB-KW"/>
</dbReference>
<dbReference type="Pfam" id="PF21040">
    <property type="entry name" value="CEP104-like_TOG"/>
    <property type="match status" value="1"/>
</dbReference>
<dbReference type="InterPro" id="IPR052607">
    <property type="entry name" value="CEP104-like"/>
</dbReference>
<feature type="compositionally biased region" description="Pro residues" evidence="4">
    <location>
        <begin position="188"/>
        <end position="200"/>
    </location>
</feature>
<keyword evidence="5" id="KW-0472">Membrane</keyword>
<dbReference type="CDD" id="cd11592">
    <property type="entry name" value="Agmatinase_PAH"/>
    <property type="match status" value="1"/>
</dbReference>
<dbReference type="InterPro" id="IPR034085">
    <property type="entry name" value="TOG"/>
</dbReference>
<keyword evidence="5" id="KW-1133">Transmembrane helix</keyword>
<dbReference type="OrthoDB" id="66599at2759"/>
<accession>A0A813HFH6</accession>
<dbReference type="InterPro" id="IPR023696">
    <property type="entry name" value="Ureohydrolase_dom_sf"/>
</dbReference>
<dbReference type="PROSITE" id="PS51409">
    <property type="entry name" value="ARGINASE_2"/>
    <property type="match status" value="1"/>
</dbReference>
<dbReference type="Pfam" id="PF21039">
    <property type="entry name" value="CEP104_ZnF"/>
    <property type="match status" value="1"/>
</dbReference>
<organism evidence="7 8">
    <name type="scientific">Polarella glacialis</name>
    <name type="common">Dinoflagellate</name>
    <dbReference type="NCBI Taxonomy" id="89957"/>
    <lineage>
        <taxon>Eukaryota</taxon>
        <taxon>Sar</taxon>
        <taxon>Alveolata</taxon>
        <taxon>Dinophyceae</taxon>
        <taxon>Suessiales</taxon>
        <taxon>Suessiaceae</taxon>
        <taxon>Polarella</taxon>
    </lineage>
</organism>
<dbReference type="Gene3D" id="1.25.10.10">
    <property type="entry name" value="Leucine-rich Repeat Variant"/>
    <property type="match status" value="1"/>
</dbReference>